<accession>A0AAP5BMH5</accession>
<evidence type="ECO:0000313" key="4">
    <source>
        <dbReference type="Proteomes" id="UP001209412"/>
    </source>
</evidence>
<dbReference type="Proteomes" id="UP001242288">
    <property type="component" value="Unassembled WGS sequence"/>
</dbReference>
<evidence type="ECO:0000313" key="2">
    <source>
        <dbReference type="EMBL" id="MCX4151751.1"/>
    </source>
</evidence>
<proteinExistence type="predicted"/>
<evidence type="ECO:0000313" key="3">
    <source>
        <dbReference type="EMBL" id="MDQ6413561.1"/>
    </source>
</evidence>
<dbReference type="AlphaFoldDB" id="A0AAP5BMH5"/>
<reference evidence="3" key="1">
    <citation type="submission" date="2022-06" db="EMBL/GenBank/DDBJ databases">
        <title>PHB producers.</title>
        <authorList>
            <person name="Besaury L."/>
        </authorList>
    </citation>
    <scope>NUCLEOTIDE SEQUENCE</scope>
    <source>
        <strain evidence="3 4">SEWS6</strain>
    </source>
</reference>
<evidence type="ECO:0000313" key="5">
    <source>
        <dbReference type="Proteomes" id="UP001242288"/>
    </source>
</evidence>
<keyword evidence="4" id="KW-1185">Reference proteome</keyword>
<dbReference type="SMART" id="SM00974">
    <property type="entry name" value="T5orf172"/>
    <property type="match status" value="1"/>
</dbReference>
<dbReference type="Proteomes" id="UP001209412">
    <property type="component" value="Unassembled WGS sequence"/>
</dbReference>
<sequence>MKLSDTIFSIVANANQSITPQDIRDRIKQDFPALHGTDAAKRSVEAGHYKDIDHALLAAIYTAVRNDDRYLIDRSTRPYRVSVESSEAVEEALETPDGEDPEQVTGLVYVLGTGVFTKDGKRIVKIGYTTQSVAIRIRQLYTTGAMFQFEELASYRVDNYDLLEQALHKLLAPFRLNNAREFFTEDALPFVSEIAQIHQRIQAAPGAWTQP</sequence>
<dbReference type="RefSeq" id="WP_266261880.1">
    <property type="nucleotide sequence ID" value="NZ_JAMXWF010000062.1"/>
</dbReference>
<dbReference type="EMBL" id="JAMXWF010000062">
    <property type="protein sequence ID" value="MDQ6413561.1"/>
    <property type="molecule type" value="Genomic_DNA"/>
</dbReference>
<organism evidence="3 5">
    <name type="scientific">Paraburkholderia madseniana</name>
    <dbReference type="NCBI Taxonomy" id="2599607"/>
    <lineage>
        <taxon>Bacteria</taxon>
        <taxon>Pseudomonadati</taxon>
        <taxon>Pseudomonadota</taxon>
        <taxon>Betaproteobacteria</taxon>
        <taxon>Burkholderiales</taxon>
        <taxon>Burkholderiaceae</taxon>
        <taxon>Paraburkholderia</taxon>
    </lineage>
</organism>
<name>A0AAP5BMH5_9BURK</name>
<comment type="caution">
    <text evidence="3">The sequence shown here is derived from an EMBL/GenBank/DDBJ whole genome shotgun (WGS) entry which is preliminary data.</text>
</comment>
<gene>
    <name evidence="3" type="ORF">NIE36_41280</name>
    <name evidence="2" type="ORF">OSB80_41390</name>
</gene>
<protein>
    <submittedName>
        <fullName evidence="3">GIY-YIG nuclease family protein</fullName>
    </submittedName>
</protein>
<dbReference type="InterPro" id="IPR018306">
    <property type="entry name" value="Phage_T5_Orf172_DNA-bd"/>
</dbReference>
<evidence type="ECO:0000259" key="1">
    <source>
        <dbReference type="SMART" id="SM00974"/>
    </source>
</evidence>
<dbReference type="Pfam" id="PF13455">
    <property type="entry name" value="MUG113"/>
    <property type="match status" value="1"/>
</dbReference>
<dbReference type="EMBL" id="JAPKHW010000062">
    <property type="protein sequence ID" value="MCX4151751.1"/>
    <property type="molecule type" value="Genomic_DNA"/>
</dbReference>
<feature type="domain" description="Bacteriophage T5 Orf172 DNA-binding" evidence="1">
    <location>
        <begin position="118"/>
        <end position="194"/>
    </location>
</feature>